<dbReference type="HOGENOM" id="CLU_456866_0_0_7"/>
<dbReference type="eggNOG" id="ENOG50318B7">
    <property type="taxonomic scope" value="Bacteria"/>
</dbReference>
<dbReference type="Pfam" id="PF09484">
    <property type="entry name" value="Cas_TM1802"/>
    <property type="match status" value="1"/>
</dbReference>
<dbReference type="STRING" id="1244531.CIG2463D_0589"/>
<proteinExistence type="predicted"/>
<evidence type="ECO:0000313" key="2">
    <source>
        <dbReference type="Proteomes" id="UP000028486"/>
    </source>
</evidence>
<keyword evidence="2" id="KW-1185">Reference proteome</keyword>
<evidence type="ECO:0000313" key="1">
    <source>
        <dbReference type="EMBL" id="AII14449.1"/>
    </source>
</evidence>
<reference evidence="2" key="1">
    <citation type="journal article" date="2014" name="Genome Announc.">
        <title>Complete Genome Sequence of Campylobacter iguaniorum Strain 1485ET, Isolated from a Bearded Dragon (Pogona vitticeps).</title>
        <authorList>
            <person name="Gilbert M.J."/>
            <person name="Miller W.G."/>
            <person name="Yee E."/>
            <person name="Kik M."/>
            <person name="Wagenaar J.A."/>
            <person name="Duim B."/>
        </authorList>
    </citation>
    <scope>NUCLEOTIDE SEQUENCE [LARGE SCALE GENOMIC DNA]</scope>
    <source>
        <strain evidence="2">1485E</strain>
    </source>
</reference>
<dbReference type="InterPro" id="IPR013389">
    <property type="entry name" value="CRISPR-assoc_prot_Cas8b"/>
</dbReference>
<dbReference type="Proteomes" id="UP000028486">
    <property type="component" value="Chromosome"/>
</dbReference>
<dbReference type="AlphaFoldDB" id="A0A076FF39"/>
<dbReference type="EMBL" id="CP009043">
    <property type="protein sequence ID" value="AII14449.1"/>
    <property type="molecule type" value="Genomic_DNA"/>
</dbReference>
<dbReference type="KEGG" id="caj:CIG1485E_0589"/>
<accession>A0A076FF39</accession>
<organism evidence="1 2">
    <name type="scientific">Campylobacter iguaniorum</name>
    <dbReference type="NCBI Taxonomy" id="1244531"/>
    <lineage>
        <taxon>Bacteria</taxon>
        <taxon>Pseudomonadati</taxon>
        <taxon>Campylobacterota</taxon>
        <taxon>Epsilonproteobacteria</taxon>
        <taxon>Campylobacterales</taxon>
        <taxon>Campylobacteraceae</taxon>
        <taxon>Campylobacter</taxon>
    </lineage>
</organism>
<dbReference type="OrthoDB" id="5359163at2"/>
<protein>
    <submittedName>
        <fullName evidence="1">CRISPR/Cas system-associated protein Cas8, type I-B/HMARI</fullName>
    </submittedName>
</protein>
<gene>
    <name evidence="1" type="primary">cas8</name>
    <name evidence="1" type="ORF">CIG1485E_0589</name>
</gene>
<dbReference type="RefSeq" id="WP_038453544.1">
    <property type="nucleotide sequence ID" value="NZ_CP009043.1"/>
</dbReference>
<name>A0A076FF39_9BACT</name>
<sequence>MSDIVKIFSQIGSIYANDAIKIKNKAFEYKAIKAYLFDIENKSIEPNLNLDKDDLIICRFGVGANSGNLFPNILFKTNELKKDSKKFIKSVLKSTENLLSKFSDEDINKDDKLLLLKSVDEDYFNNKIDEILNLQEDKDKKTPTYFCLAYKNKPISAYYKQIFIDHISSNEETKENGYDILTNKFGIGADANLAFCSSNELPPKMQWIKSQLLPLNSNSAKLVKMGYEVMDKNLSYNFYGLKMALIPIVLSDNSEFLKEILEILKSTQAEVSSQTKKDQVIEGIKKTEFFIHNGLEISAESQQGLPVINTILFYEKSNAAVNLHLSIDDVLPSFITYVGKQMNASRIKAFRDKDSGNKDNFIYLQKLFKDKLEIMSVLLARVKLDKDVIFKKIEQLIYYGTVNMDYAYAIGWDKYFNERLPDRSIDAIKRYIDLFNNIETTKEKIILQKEIKLEEKMDKKQKIDYLFDSSEFLKENSSLKSAYLIGMLSANLINWQFGVNQSGSSSYAKWLNNCGQINKDSLDRIWKKSEETVRKLCSISGQTNPISTIAYINDKLMPFLADSLADKSIVKSSYIALAFAMGGSDFNKYIKTKKEGE</sequence>